<accession>A0A6G1IHD7</accession>
<keyword evidence="3" id="KW-1185">Reference proteome</keyword>
<keyword evidence="2" id="KW-0808">Transferase</keyword>
<organism evidence="2 3">
    <name type="scientific">Lentithecium fluviatile CBS 122367</name>
    <dbReference type="NCBI Taxonomy" id="1168545"/>
    <lineage>
        <taxon>Eukaryota</taxon>
        <taxon>Fungi</taxon>
        <taxon>Dikarya</taxon>
        <taxon>Ascomycota</taxon>
        <taxon>Pezizomycotina</taxon>
        <taxon>Dothideomycetes</taxon>
        <taxon>Pleosporomycetidae</taxon>
        <taxon>Pleosporales</taxon>
        <taxon>Massarineae</taxon>
        <taxon>Lentitheciaceae</taxon>
        <taxon>Lentithecium</taxon>
    </lineage>
</organism>
<feature type="domain" description="Erythromycin biosynthesis protein CIII-like C-terminal" evidence="1">
    <location>
        <begin position="151"/>
        <end position="229"/>
    </location>
</feature>
<reference evidence="2" key="1">
    <citation type="journal article" date="2020" name="Stud. Mycol.">
        <title>101 Dothideomycetes genomes: a test case for predicting lifestyles and emergence of pathogens.</title>
        <authorList>
            <person name="Haridas S."/>
            <person name="Albert R."/>
            <person name="Binder M."/>
            <person name="Bloem J."/>
            <person name="Labutti K."/>
            <person name="Salamov A."/>
            <person name="Andreopoulos B."/>
            <person name="Baker S."/>
            <person name="Barry K."/>
            <person name="Bills G."/>
            <person name="Bluhm B."/>
            <person name="Cannon C."/>
            <person name="Castanera R."/>
            <person name="Culley D."/>
            <person name="Daum C."/>
            <person name="Ezra D."/>
            <person name="Gonzalez J."/>
            <person name="Henrissat B."/>
            <person name="Kuo A."/>
            <person name="Liang C."/>
            <person name="Lipzen A."/>
            <person name="Lutzoni F."/>
            <person name="Magnuson J."/>
            <person name="Mondo S."/>
            <person name="Nolan M."/>
            <person name="Ohm R."/>
            <person name="Pangilinan J."/>
            <person name="Park H.-J."/>
            <person name="Ramirez L."/>
            <person name="Alfaro M."/>
            <person name="Sun H."/>
            <person name="Tritt A."/>
            <person name="Yoshinaga Y."/>
            <person name="Zwiers L.-H."/>
            <person name="Turgeon B."/>
            <person name="Goodwin S."/>
            <person name="Spatafora J."/>
            <person name="Crous P."/>
            <person name="Grigoriev I."/>
        </authorList>
    </citation>
    <scope>NUCLEOTIDE SEQUENCE</scope>
    <source>
        <strain evidence="2">CBS 122367</strain>
    </source>
</reference>
<dbReference type="GO" id="GO:0016757">
    <property type="term" value="F:glycosyltransferase activity"/>
    <property type="evidence" value="ECO:0007669"/>
    <property type="project" value="UniProtKB-ARBA"/>
</dbReference>
<evidence type="ECO:0000313" key="2">
    <source>
        <dbReference type="EMBL" id="KAF2677646.1"/>
    </source>
</evidence>
<proteinExistence type="predicted"/>
<dbReference type="AlphaFoldDB" id="A0A6G1IHD7"/>
<gene>
    <name evidence="2" type="ORF">K458DRAFT_409486</name>
</gene>
<evidence type="ECO:0000313" key="3">
    <source>
        <dbReference type="Proteomes" id="UP000799291"/>
    </source>
</evidence>
<dbReference type="Pfam" id="PF06722">
    <property type="entry name" value="EryCIII-like_C"/>
    <property type="match status" value="1"/>
</dbReference>
<dbReference type="InterPro" id="IPR010610">
    <property type="entry name" value="EryCIII-like_C"/>
</dbReference>
<dbReference type="SUPFAM" id="SSF53756">
    <property type="entry name" value="UDP-Glycosyltransferase/glycogen phosphorylase"/>
    <property type="match status" value="1"/>
</dbReference>
<evidence type="ECO:0000259" key="1">
    <source>
        <dbReference type="Pfam" id="PF06722"/>
    </source>
</evidence>
<sequence length="258" mass="29007">MGKPPHQGPDAKEVHAKANADVLKQNMELGTLDYWWAKFKELGVLRDTYPQMYQALYSLPDYLLTLGVPKFEFPRSDLRLNVRYFGAYKKVGNQDDKVSELPSWWDDIAKAKNEGQKVVLVSQGTIEARPEELTLPTLEALKNRDDVLVDIMVSNGGYGAVQHCMRLGVPLVVAGEGQDKSITNAIIEFKGVGINLGTRQPVPEKIEAAVDRILTDESFKITAQKMSVEYEKYDVGKVFDGVMKDVVRDFQKRKRSNA</sequence>
<protein>
    <submittedName>
        <fullName evidence="2">Glycosyltransferase family 1 protein</fullName>
    </submittedName>
</protein>
<dbReference type="EMBL" id="MU005620">
    <property type="protein sequence ID" value="KAF2677646.1"/>
    <property type="molecule type" value="Genomic_DNA"/>
</dbReference>
<dbReference type="Proteomes" id="UP000799291">
    <property type="component" value="Unassembled WGS sequence"/>
</dbReference>
<dbReference type="OrthoDB" id="5835829at2759"/>
<name>A0A6G1IHD7_9PLEO</name>
<dbReference type="Gene3D" id="3.40.50.2000">
    <property type="entry name" value="Glycogen Phosphorylase B"/>
    <property type="match status" value="1"/>
</dbReference>